<dbReference type="InterPro" id="IPR013783">
    <property type="entry name" value="Ig-like_fold"/>
</dbReference>
<keyword evidence="4" id="KW-0393">Immunoglobulin domain</keyword>
<dbReference type="PROSITE" id="PS50835">
    <property type="entry name" value="IG_LIKE"/>
    <property type="match status" value="2"/>
</dbReference>
<dbReference type="Proteomes" id="UP000887013">
    <property type="component" value="Unassembled WGS sequence"/>
</dbReference>
<proteinExistence type="predicted"/>
<sequence length="194" mass="22260">MFFSIKKTWILEIRIELIVASPSWKEEPFDVETSVGEKVSMKCSASGYPNPKIEWIKKDDVAFFPRRDPPTPINSTLHFNSIRITDDGEYICIASNGIGEPLEKKITILIHESPKIQHAHVPSQVEFGEKINILCMTRKGSPSIQFEWYKDSVVHKSRENIQIVDTNYSLRFTLDPVTHNSSGKYTFYVCTEYG</sequence>
<evidence type="ECO:0000313" key="6">
    <source>
        <dbReference type="EMBL" id="GFT91505.1"/>
    </source>
</evidence>
<dbReference type="AlphaFoldDB" id="A0A8X6PZD6"/>
<accession>A0A8X6PZD6</accession>
<dbReference type="Gene3D" id="2.60.40.10">
    <property type="entry name" value="Immunoglobulins"/>
    <property type="match status" value="2"/>
</dbReference>
<evidence type="ECO:0000259" key="5">
    <source>
        <dbReference type="PROSITE" id="PS50835"/>
    </source>
</evidence>
<dbReference type="PANTHER" id="PTHR12231">
    <property type="entry name" value="CTX-RELATED TYPE I TRANSMEMBRANE PROTEIN"/>
    <property type="match status" value="1"/>
</dbReference>
<dbReference type="Pfam" id="PF07679">
    <property type="entry name" value="I-set"/>
    <property type="match status" value="1"/>
</dbReference>
<dbReference type="OrthoDB" id="152385at2759"/>
<evidence type="ECO:0000256" key="3">
    <source>
        <dbReference type="ARBA" id="ARBA00023157"/>
    </source>
</evidence>
<dbReference type="InterPro" id="IPR003598">
    <property type="entry name" value="Ig_sub2"/>
</dbReference>
<name>A0A8X6PZD6_NEPPI</name>
<dbReference type="Pfam" id="PF13927">
    <property type="entry name" value="Ig_3"/>
    <property type="match status" value="1"/>
</dbReference>
<dbReference type="EMBL" id="BMAW01025232">
    <property type="protein sequence ID" value="GFT91505.1"/>
    <property type="molecule type" value="Genomic_DNA"/>
</dbReference>
<evidence type="ECO:0000256" key="4">
    <source>
        <dbReference type="ARBA" id="ARBA00023319"/>
    </source>
</evidence>
<feature type="domain" description="Ig-like" evidence="5">
    <location>
        <begin position="114"/>
        <end position="194"/>
    </location>
</feature>
<evidence type="ECO:0000256" key="1">
    <source>
        <dbReference type="ARBA" id="ARBA00022729"/>
    </source>
</evidence>
<keyword evidence="3" id="KW-1015">Disulfide bond</keyword>
<organism evidence="6 7">
    <name type="scientific">Nephila pilipes</name>
    <name type="common">Giant wood spider</name>
    <name type="synonym">Nephila maculata</name>
    <dbReference type="NCBI Taxonomy" id="299642"/>
    <lineage>
        <taxon>Eukaryota</taxon>
        <taxon>Metazoa</taxon>
        <taxon>Ecdysozoa</taxon>
        <taxon>Arthropoda</taxon>
        <taxon>Chelicerata</taxon>
        <taxon>Arachnida</taxon>
        <taxon>Araneae</taxon>
        <taxon>Araneomorphae</taxon>
        <taxon>Entelegynae</taxon>
        <taxon>Araneoidea</taxon>
        <taxon>Nephilidae</taxon>
        <taxon>Nephila</taxon>
    </lineage>
</organism>
<dbReference type="InterPro" id="IPR003599">
    <property type="entry name" value="Ig_sub"/>
</dbReference>
<dbReference type="InterPro" id="IPR007110">
    <property type="entry name" value="Ig-like_dom"/>
</dbReference>
<dbReference type="InterPro" id="IPR051170">
    <property type="entry name" value="Neural/epithelial_adhesion"/>
</dbReference>
<dbReference type="SMART" id="SM00409">
    <property type="entry name" value="IG"/>
    <property type="match status" value="1"/>
</dbReference>
<evidence type="ECO:0000256" key="2">
    <source>
        <dbReference type="ARBA" id="ARBA00022737"/>
    </source>
</evidence>
<evidence type="ECO:0000313" key="7">
    <source>
        <dbReference type="Proteomes" id="UP000887013"/>
    </source>
</evidence>
<dbReference type="SMART" id="SM00408">
    <property type="entry name" value="IGc2"/>
    <property type="match status" value="2"/>
</dbReference>
<feature type="domain" description="Ig-like" evidence="5">
    <location>
        <begin position="22"/>
        <end position="107"/>
    </location>
</feature>
<comment type="caution">
    <text evidence="6">The sequence shown here is derived from an EMBL/GenBank/DDBJ whole genome shotgun (WGS) entry which is preliminary data.</text>
</comment>
<keyword evidence="7" id="KW-1185">Reference proteome</keyword>
<dbReference type="PANTHER" id="PTHR12231:SF253">
    <property type="entry name" value="DPR-INTERACTING PROTEIN ETA, ISOFORM B-RELATED"/>
    <property type="match status" value="1"/>
</dbReference>
<dbReference type="SUPFAM" id="SSF48726">
    <property type="entry name" value="Immunoglobulin"/>
    <property type="match status" value="2"/>
</dbReference>
<keyword evidence="2" id="KW-0677">Repeat</keyword>
<reference evidence="6" key="1">
    <citation type="submission" date="2020-08" db="EMBL/GenBank/DDBJ databases">
        <title>Multicomponent nature underlies the extraordinary mechanical properties of spider dragline silk.</title>
        <authorList>
            <person name="Kono N."/>
            <person name="Nakamura H."/>
            <person name="Mori M."/>
            <person name="Yoshida Y."/>
            <person name="Ohtoshi R."/>
            <person name="Malay A.D."/>
            <person name="Moran D.A.P."/>
            <person name="Tomita M."/>
            <person name="Numata K."/>
            <person name="Arakawa K."/>
        </authorList>
    </citation>
    <scope>NUCLEOTIDE SEQUENCE</scope>
</reference>
<protein>
    <submittedName>
        <fullName evidence="6">Peroxidasin-like protein</fullName>
    </submittedName>
</protein>
<gene>
    <name evidence="6" type="primary">NCL1_51631</name>
    <name evidence="6" type="ORF">NPIL_675871</name>
</gene>
<keyword evidence="1" id="KW-0732">Signal</keyword>
<dbReference type="InterPro" id="IPR013098">
    <property type="entry name" value="Ig_I-set"/>
</dbReference>
<dbReference type="InterPro" id="IPR036179">
    <property type="entry name" value="Ig-like_dom_sf"/>
</dbReference>